<evidence type="ECO:0000313" key="6">
    <source>
        <dbReference type="Proteomes" id="UP000032900"/>
    </source>
</evidence>
<dbReference type="Pfam" id="PF12833">
    <property type="entry name" value="HTH_18"/>
    <property type="match status" value="1"/>
</dbReference>
<evidence type="ECO:0000259" key="4">
    <source>
        <dbReference type="PROSITE" id="PS01124"/>
    </source>
</evidence>
<dbReference type="SMART" id="SM00342">
    <property type="entry name" value="HTH_ARAC"/>
    <property type="match status" value="1"/>
</dbReference>
<name>A0A0E9M2Y5_9BACT</name>
<dbReference type="PROSITE" id="PS00041">
    <property type="entry name" value="HTH_ARAC_FAMILY_1"/>
    <property type="match status" value="1"/>
</dbReference>
<reference evidence="5 6" key="1">
    <citation type="journal article" date="2015" name="Microbes Environ.">
        <title>Distribution and evolution of nitrogen fixation genes in the phylum bacteroidetes.</title>
        <authorList>
            <person name="Inoue J."/>
            <person name="Oshima K."/>
            <person name="Suda W."/>
            <person name="Sakamoto M."/>
            <person name="Iino T."/>
            <person name="Noda S."/>
            <person name="Hongoh Y."/>
            <person name="Hattori M."/>
            <person name="Ohkuma M."/>
        </authorList>
    </citation>
    <scope>NUCLEOTIDE SEQUENCE [LARGE SCALE GENOMIC DNA]</scope>
    <source>
        <strain evidence="5">JCM 15548</strain>
    </source>
</reference>
<dbReference type="PROSITE" id="PS01124">
    <property type="entry name" value="HTH_ARAC_FAMILY_2"/>
    <property type="match status" value="1"/>
</dbReference>
<dbReference type="SUPFAM" id="SSF46689">
    <property type="entry name" value="Homeodomain-like"/>
    <property type="match status" value="1"/>
</dbReference>
<comment type="caution">
    <text evidence="5">The sequence shown here is derived from an EMBL/GenBank/DDBJ whole genome shotgun (WGS) entry which is preliminary data.</text>
</comment>
<dbReference type="InterPro" id="IPR018060">
    <property type="entry name" value="HTH_AraC"/>
</dbReference>
<keyword evidence="2" id="KW-0238">DNA-binding</keyword>
<dbReference type="InterPro" id="IPR018062">
    <property type="entry name" value="HTH_AraC-typ_CS"/>
</dbReference>
<dbReference type="OrthoDB" id="1096411at2"/>
<gene>
    <name evidence="5" type="ORF">JCM15548_13888</name>
</gene>
<organism evidence="5 6">
    <name type="scientific">Geofilum rubicundum JCM 15548</name>
    <dbReference type="NCBI Taxonomy" id="1236989"/>
    <lineage>
        <taxon>Bacteria</taxon>
        <taxon>Pseudomonadati</taxon>
        <taxon>Bacteroidota</taxon>
        <taxon>Bacteroidia</taxon>
        <taxon>Marinilabiliales</taxon>
        <taxon>Marinilabiliaceae</taxon>
        <taxon>Geofilum</taxon>
    </lineage>
</organism>
<dbReference type="STRING" id="1236989.JCM15548_13888"/>
<keyword evidence="6" id="KW-1185">Reference proteome</keyword>
<dbReference type="AlphaFoldDB" id="A0A0E9M2Y5"/>
<feature type="domain" description="HTH araC/xylS-type" evidence="4">
    <location>
        <begin position="172"/>
        <end position="270"/>
    </location>
</feature>
<dbReference type="Proteomes" id="UP000032900">
    <property type="component" value="Unassembled WGS sequence"/>
</dbReference>
<evidence type="ECO:0000256" key="1">
    <source>
        <dbReference type="ARBA" id="ARBA00023015"/>
    </source>
</evidence>
<dbReference type="InterPro" id="IPR037923">
    <property type="entry name" value="HTH-like"/>
</dbReference>
<dbReference type="RefSeq" id="WP_062127681.1">
    <property type="nucleotide sequence ID" value="NZ_BAZW01000050.1"/>
</dbReference>
<sequence length="279" mass="31789">MDRLFSIVRLDKARALEIAAHPDEVHVHDFEELIVGIRGRLEHYIHCEMVTVDAPLVAFVAKGQSHRIITRLCGGEFDMWVLRFKSEFIAETVFQLYQSFHIKANVSLQTGTCFNRLGQVCELMDVEMHSPAPDLSVVRHLLGALFIMIESEKKKVPGADADGVAIQNETFLSFLKILEGNFRRPLSVEFYAEKLFMSSRNLNLICQKIMNQSVSELIETRKLTEAKHLLATTTKSVSEIGFELGYNEKSYFSKVFKKKAGQTPSEFREEMERLLNPAS</sequence>
<dbReference type="PRINTS" id="PR00032">
    <property type="entry name" value="HTHARAC"/>
</dbReference>
<dbReference type="SUPFAM" id="SSF51215">
    <property type="entry name" value="Regulatory protein AraC"/>
    <property type="match status" value="1"/>
</dbReference>
<evidence type="ECO:0000256" key="2">
    <source>
        <dbReference type="ARBA" id="ARBA00023125"/>
    </source>
</evidence>
<accession>A0A0E9M2Y5</accession>
<evidence type="ECO:0000313" key="5">
    <source>
        <dbReference type="EMBL" id="GAO31520.1"/>
    </source>
</evidence>
<proteinExistence type="predicted"/>
<protein>
    <submittedName>
        <fullName evidence="5">Transcriptional regulator, AraC family</fullName>
    </submittedName>
</protein>
<dbReference type="GO" id="GO:0043565">
    <property type="term" value="F:sequence-specific DNA binding"/>
    <property type="evidence" value="ECO:0007669"/>
    <property type="project" value="InterPro"/>
</dbReference>
<dbReference type="PANTHER" id="PTHR43280:SF32">
    <property type="entry name" value="TRANSCRIPTIONAL REGULATORY PROTEIN"/>
    <property type="match status" value="1"/>
</dbReference>
<dbReference type="GO" id="GO:0003700">
    <property type="term" value="F:DNA-binding transcription factor activity"/>
    <property type="evidence" value="ECO:0007669"/>
    <property type="project" value="InterPro"/>
</dbReference>
<dbReference type="PANTHER" id="PTHR43280">
    <property type="entry name" value="ARAC-FAMILY TRANSCRIPTIONAL REGULATOR"/>
    <property type="match status" value="1"/>
</dbReference>
<dbReference type="EMBL" id="BAZW01000050">
    <property type="protein sequence ID" value="GAO31520.1"/>
    <property type="molecule type" value="Genomic_DNA"/>
</dbReference>
<dbReference type="Gene3D" id="1.10.10.60">
    <property type="entry name" value="Homeodomain-like"/>
    <property type="match status" value="1"/>
</dbReference>
<keyword evidence="1" id="KW-0805">Transcription regulation</keyword>
<dbReference type="InterPro" id="IPR020449">
    <property type="entry name" value="Tscrpt_reg_AraC-type_HTH"/>
</dbReference>
<evidence type="ECO:0000256" key="3">
    <source>
        <dbReference type="ARBA" id="ARBA00023163"/>
    </source>
</evidence>
<keyword evidence="3" id="KW-0804">Transcription</keyword>
<dbReference type="InterPro" id="IPR009057">
    <property type="entry name" value="Homeodomain-like_sf"/>
</dbReference>